<dbReference type="SUPFAM" id="SSF54593">
    <property type="entry name" value="Glyoxalase/Bleomycin resistance protein/Dihydroxybiphenyl dioxygenase"/>
    <property type="match status" value="1"/>
</dbReference>
<evidence type="ECO:0000259" key="2">
    <source>
        <dbReference type="PROSITE" id="PS51819"/>
    </source>
</evidence>
<reference evidence="4" key="1">
    <citation type="journal article" date="2019" name="Int. J. Syst. Evol. Microbiol.">
        <title>The Global Catalogue of Microorganisms (GCM) 10K type strain sequencing project: providing services to taxonomists for standard genome sequencing and annotation.</title>
        <authorList>
            <consortium name="The Broad Institute Genomics Platform"/>
            <consortium name="The Broad Institute Genome Sequencing Center for Infectious Disease"/>
            <person name="Wu L."/>
            <person name="Ma J."/>
        </authorList>
    </citation>
    <scope>NUCLEOTIDE SEQUENCE [LARGE SCALE GENOMIC DNA]</scope>
    <source>
        <strain evidence="4">YJ-61-S</strain>
    </source>
</reference>
<name>A0ABV9HW13_9FLAO</name>
<dbReference type="InterPro" id="IPR037523">
    <property type="entry name" value="VOC_core"/>
</dbReference>
<protein>
    <submittedName>
        <fullName evidence="3">VOC family protein</fullName>
    </submittedName>
</protein>
<evidence type="ECO:0000256" key="1">
    <source>
        <dbReference type="SAM" id="SignalP"/>
    </source>
</evidence>
<dbReference type="Gene3D" id="3.10.180.10">
    <property type="entry name" value="2,3-Dihydroxybiphenyl 1,2-Dioxygenase, domain 1"/>
    <property type="match status" value="1"/>
</dbReference>
<comment type="caution">
    <text evidence="3">The sequence shown here is derived from an EMBL/GenBank/DDBJ whole genome shotgun (WGS) entry which is preliminary data.</text>
</comment>
<evidence type="ECO:0000313" key="3">
    <source>
        <dbReference type="EMBL" id="MFC4634179.1"/>
    </source>
</evidence>
<proteinExistence type="predicted"/>
<dbReference type="EMBL" id="JBHSFV010000005">
    <property type="protein sequence ID" value="MFC4634179.1"/>
    <property type="molecule type" value="Genomic_DNA"/>
</dbReference>
<feature type="chain" id="PRO_5046831557" evidence="1">
    <location>
        <begin position="20"/>
        <end position="156"/>
    </location>
</feature>
<dbReference type="PROSITE" id="PS51819">
    <property type="entry name" value="VOC"/>
    <property type="match status" value="1"/>
</dbReference>
<keyword evidence="1" id="KW-0732">Signal</keyword>
<organism evidence="3 4">
    <name type="scientific">Dokdonia ponticola</name>
    <dbReference type="NCBI Taxonomy" id="2041041"/>
    <lineage>
        <taxon>Bacteria</taxon>
        <taxon>Pseudomonadati</taxon>
        <taxon>Bacteroidota</taxon>
        <taxon>Flavobacteriia</taxon>
        <taxon>Flavobacteriales</taxon>
        <taxon>Flavobacteriaceae</taxon>
        <taxon>Dokdonia</taxon>
    </lineage>
</organism>
<feature type="signal peptide" evidence="1">
    <location>
        <begin position="1"/>
        <end position="19"/>
    </location>
</feature>
<keyword evidence="4" id="KW-1185">Reference proteome</keyword>
<accession>A0ABV9HW13</accession>
<feature type="domain" description="VOC" evidence="2">
    <location>
        <begin position="29"/>
        <end position="150"/>
    </location>
</feature>
<dbReference type="InterPro" id="IPR029068">
    <property type="entry name" value="Glyas_Bleomycin-R_OHBP_Dase"/>
</dbReference>
<dbReference type="Pfam" id="PF00903">
    <property type="entry name" value="Glyoxalase"/>
    <property type="match status" value="1"/>
</dbReference>
<dbReference type="InterPro" id="IPR004360">
    <property type="entry name" value="Glyas_Fos-R_dOase_dom"/>
</dbReference>
<sequence length="156" mass="18325">MKKLSIFILLISAIFSSYGQDKNPDMKFSIDHYAINVTNLQRSVDYYQNVFGIKEIYNGTQLEHIKWFRLGERQELHIISVEDLKLDIPKGVHLALTTANLSVFIDHLNRLEISYYDWPGEKSAVSIRPDRVEQIYIQDPDGYWIEINDGEKRFQE</sequence>
<gene>
    <name evidence="3" type="ORF">ACFO3O_09695</name>
</gene>
<evidence type="ECO:0000313" key="4">
    <source>
        <dbReference type="Proteomes" id="UP001596043"/>
    </source>
</evidence>
<dbReference type="Proteomes" id="UP001596043">
    <property type="component" value="Unassembled WGS sequence"/>
</dbReference>
<dbReference type="RefSeq" id="WP_379978405.1">
    <property type="nucleotide sequence ID" value="NZ_JBHSFV010000005.1"/>
</dbReference>